<dbReference type="PROSITE" id="PS51186">
    <property type="entry name" value="GNAT"/>
    <property type="match status" value="1"/>
</dbReference>
<evidence type="ECO:0000313" key="4">
    <source>
        <dbReference type="EMBL" id="PWR12866.1"/>
    </source>
</evidence>
<accession>A0A317DGL1</accession>
<gene>
    <name evidence="4" type="ORF">DKT69_22835</name>
</gene>
<name>A0A317DGL1_9ACTN</name>
<dbReference type="RefSeq" id="WP_109803549.1">
    <property type="nucleotide sequence ID" value="NZ_QGKS01000280.1"/>
</dbReference>
<feature type="domain" description="N-acetyltransferase" evidence="3">
    <location>
        <begin position="2"/>
        <end position="160"/>
    </location>
</feature>
<keyword evidence="2" id="KW-0012">Acyltransferase</keyword>
<dbReference type="EMBL" id="QGKS01000280">
    <property type="protein sequence ID" value="PWR12866.1"/>
    <property type="molecule type" value="Genomic_DNA"/>
</dbReference>
<organism evidence="4 5">
    <name type="scientific">Micromonospora sicca</name>
    <dbReference type="NCBI Taxonomy" id="2202420"/>
    <lineage>
        <taxon>Bacteria</taxon>
        <taxon>Bacillati</taxon>
        <taxon>Actinomycetota</taxon>
        <taxon>Actinomycetes</taxon>
        <taxon>Micromonosporales</taxon>
        <taxon>Micromonosporaceae</taxon>
        <taxon>Micromonospora</taxon>
    </lineage>
</organism>
<dbReference type="Pfam" id="PF00583">
    <property type="entry name" value="Acetyltransf_1"/>
    <property type="match status" value="1"/>
</dbReference>
<dbReference type="InterPro" id="IPR050832">
    <property type="entry name" value="Bact_Acetyltransf"/>
</dbReference>
<dbReference type="OrthoDB" id="5243104at2"/>
<reference evidence="4 5" key="1">
    <citation type="submission" date="2018-05" db="EMBL/GenBank/DDBJ databases">
        <title>Micromonosporas from Atacama Desert.</title>
        <authorList>
            <person name="Carro L."/>
            <person name="Golinska P."/>
            <person name="Klenk H.-P."/>
            <person name="Goodfellow M."/>
        </authorList>
    </citation>
    <scope>NUCLEOTIDE SEQUENCE [LARGE SCALE GENOMIC DNA]</scope>
    <source>
        <strain evidence="4 5">4G51</strain>
    </source>
</reference>
<dbReference type="CDD" id="cd04301">
    <property type="entry name" value="NAT_SF"/>
    <property type="match status" value="1"/>
</dbReference>
<dbReference type="Gene3D" id="3.40.630.30">
    <property type="match status" value="1"/>
</dbReference>
<dbReference type="GO" id="GO:0016747">
    <property type="term" value="F:acyltransferase activity, transferring groups other than amino-acyl groups"/>
    <property type="evidence" value="ECO:0007669"/>
    <property type="project" value="InterPro"/>
</dbReference>
<keyword evidence="1 4" id="KW-0808">Transferase</keyword>
<sequence length="163" mass="17712">MTEVRRATVDDAAELVRLRGLMLASIAGAEPPPGPWQDAAGETLRDRLSDPDEPMAAFVVEAPEAPGSLAACAVGTIERRLGGPANPSGRVGYVFNVCTDPAHRRRGYSRACVTALLDWYRRRGVRTVDLRSSEPAQPLYRSLGFQPTRDPAMRLTLPAEARD</sequence>
<dbReference type="SUPFAM" id="SSF55729">
    <property type="entry name" value="Acyl-CoA N-acyltransferases (Nat)"/>
    <property type="match status" value="1"/>
</dbReference>
<proteinExistence type="predicted"/>
<protein>
    <submittedName>
        <fullName evidence="4">GNAT family N-acetyltransferase</fullName>
    </submittedName>
</protein>
<comment type="caution">
    <text evidence="4">The sequence shown here is derived from an EMBL/GenBank/DDBJ whole genome shotgun (WGS) entry which is preliminary data.</text>
</comment>
<evidence type="ECO:0000256" key="1">
    <source>
        <dbReference type="ARBA" id="ARBA00022679"/>
    </source>
</evidence>
<dbReference type="InterPro" id="IPR000182">
    <property type="entry name" value="GNAT_dom"/>
</dbReference>
<dbReference type="PANTHER" id="PTHR43877">
    <property type="entry name" value="AMINOALKYLPHOSPHONATE N-ACETYLTRANSFERASE-RELATED-RELATED"/>
    <property type="match status" value="1"/>
</dbReference>
<evidence type="ECO:0000313" key="5">
    <source>
        <dbReference type="Proteomes" id="UP000246050"/>
    </source>
</evidence>
<evidence type="ECO:0000259" key="3">
    <source>
        <dbReference type="PROSITE" id="PS51186"/>
    </source>
</evidence>
<dbReference type="InterPro" id="IPR016181">
    <property type="entry name" value="Acyl_CoA_acyltransferase"/>
</dbReference>
<dbReference type="AlphaFoldDB" id="A0A317DGL1"/>
<dbReference type="Proteomes" id="UP000246050">
    <property type="component" value="Unassembled WGS sequence"/>
</dbReference>
<evidence type="ECO:0000256" key="2">
    <source>
        <dbReference type="ARBA" id="ARBA00023315"/>
    </source>
</evidence>